<dbReference type="CDD" id="cd00067">
    <property type="entry name" value="GAL4"/>
    <property type="match status" value="1"/>
</dbReference>
<dbReference type="SUPFAM" id="SSF57701">
    <property type="entry name" value="Zn2/Cys6 DNA-binding domain"/>
    <property type="match status" value="1"/>
</dbReference>
<name>A0A1L9S5N3_9EURO</name>
<evidence type="ECO:0000256" key="4">
    <source>
        <dbReference type="ARBA" id="ARBA00023242"/>
    </source>
</evidence>
<evidence type="ECO:0000313" key="6">
    <source>
        <dbReference type="EMBL" id="OJJ42449.1"/>
    </source>
</evidence>
<dbReference type="GeneID" id="34609152"/>
<proteinExistence type="predicted"/>
<dbReference type="SMART" id="SM00066">
    <property type="entry name" value="GAL4"/>
    <property type="match status" value="1"/>
</dbReference>
<dbReference type="RefSeq" id="XP_022576959.1">
    <property type="nucleotide sequence ID" value="XM_022722687.1"/>
</dbReference>
<evidence type="ECO:0000256" key="2">
    <source>
        <dbReference type="ARBA" id="ARBA00023125"/>
    </source>
</evidence>
<keyword evidence="4" id="KW-0539">Nucleus</keyword>
<evidence type="ECO:0000256" key="3">
    <source>
        <dbReference type="ARBA" id="ARBA00023163"/>
    </source>
</evidence>
<dbReference type="Pfam" id="PF11951">
    <property type="entry name" value="Fungal_trans_2"/>
    <property type="match status" value="1"/>
</dbReference>
<dbReference type="OrthoDB" id="5280547at2759"/>
<dbReference type="AlphaFoldDB" id="A0A1L9S5N3"/>
<dbReference type="InterPro" id="IPR021858">
    <property type="entry name" value="Fun_TF"/>
</dbReference>
<dbReference type="VEuPathDB" id="FungiDB:ASPZODRAFT_1311720"/>
<dbReference type="Gene3D" id="4.10.240.10">
    <property type="entry name" value="Zn(2)-C6 fungal-type DNA-binding domain"/>
    <property type="match status" value="1"/>
</dbReference>
<keyword evidence="2" id="KW-0238">DNA-binding</keyword>
<keyword evidence="3" id="KW-0804">Transcription</keyword>
<dbReference type="GO" id="GO:0008270">
    <property type="term" value="F:zinc ion binding"/>
    <property type="evidence" value="ECO:0007669"/>
    <property type="project" value="InterPro"/>
</dbReference>
<dbReference type="Proteomes" id="UP000184188">
    <property type="component" value="Unassembled WGS sequence"/>
</dbReference>
<evidence type="ECO:0000313" key="7">
    <source>
        <dbReference type="Proteomes" id="UP000184188"/>
    </source>
</evidence>
<evidence type="ECO:0000259" key="5">
    <source>
        <dbReference type="SMART" id="SM00066"/>
    </source>
</evidence>
<dbReference type="PANTHER" id="PTHR38791">
    <property type="entry name" value="ZN(II)2CYS6 TRANSCRIPTION FACTOR (EUROFUNG)-RELATED-RELATED"/>
    <property type="match status" value="1"/>
</dbReference>
<gene>
    <name evidence="6" type="ORF">ASPZODRAFT_1311720</name>
</gene>
<organism evidence="6 7">
    <name type="scientific">Penicilliopsis zonata CBS 506.65</name>
    <dbReference type="NCBI Taxonomy" id="1073090"/>
    <lineage>
        <taxon>Eukaryota</taxon>
        <taxon>Fungi</taxon>
        <taxon>Dikarya</taxon>
        <taxon>Ascomycota</taxon>
        <taxon>Pezizomycotina</taxon>
        <taxon>Eurotiomycetes</taxon>
        <taxon>Eurotiomycetidae</taxon>
        <taxon>Eurotiales</taxon>
        <taxon>Aspergillaceae</taxon>
        <taxon>Penicilliopsis</taxon>
    </lineage>
</organism>
<protein>
    <recommendedName>
        <fullName evidence="5">Zn(2)-C6 fungal-type domain-containing protein</fullName>
    </recommendedName>
</protein>
<sequence>MPFSGRPSPSCLGCRERRIKQCDRVRPACSQCRRVGRSCTGYRDVDALIFRDENARTRRRALKPLRDQDASAGGGREVALLRADSDMRLLSPVEDQALRFFFTHFASIRSEHVHSSLFFSGLADNPSLHDAVLSVGLAAMANVTGEKAAMTLAQHKYASSVGVVRRAVQDPTKASPHQTIQIILMLSLFEMVSCPEHAIDAWAVHLDGVAALFAQTGFGWSFRQTEYKIQLQFCYLLILKYFLVGGPLPVQLLIWGPRVISLASAQELPAARLLDIFLRFARLYSLLGDTAVEKRAVVDRAIALDAELEVWESSLPPEWSFTLQQSMDRAHTYEGTYHLYHDMWAARILNHYRWGRLLVNEIILAYTTVTIASSATRHRALETIRRMAVDLCAGAATQMKHVDVDCSIRPPAIGMREPPLSGVFMLIFQLAVAGRASGVPQTLRAWVRALLDRLGYSLGIRRALEVFPAGSSSILRPLQRPGQETTEWRWNGK</sequence>
<dbReference type="GO" id="GO:0003677">
    <property type="term" value="F:DNA binding"/>
    <property type="evidence" value="ECO:0007669"/>
    <property type="project" value="UniProtKB-KW"/>
</dbReference>
<keyword evidence="7" id="KW-1185">Reference proteome</keyword>
<dbReference type="InterPro" id="IPR053175">
    <property type="entry name" value="DHMBA_Reg_Transcription_Factor"/>
</dbReference>
<reference evidence="7" key="1">
    <citation type="journal article" date="2017" name="Genome Biol.">
        <title>Comparative genomics reveals high biological diversity and specific adaptations in the industrially and medically important fungal genus Aspergillus.</title>
        <authorList>
            <person name="de Vries R.P."/>
            <person name="Riley R."/>
            <person name="Wiebenga A."/>
            <person name="Aguilar-Osorio G."/>
            <person name="Amillis S."/>
            <person name="Uchima C.A."/>
            <person name="Anderluh G."/>
            <person name="Asadollahi M."/>
            <person name="Askin M."/>
            <person name="Barry K."/>
            <person name="Battaglia E."/>
            <person name="Bayram O."/>
            <person name="Benocci T."/>
            <person name="Braus-Stromeyer S.A."/>
            <person name="Caldana C."/>
            <person name="Canovas D."/>
            <person name="Cerqueira G.C."/>
            <person name="Chen F."/>
            <person name="Chen W."/>
            <person name="Choi C."/>
            <person name="Clum A."/>
            <person name="Dos Santos R.A."/>
            <person name="Damasio A.R."/>
            <person name="Diallinas G."/>
            <person name="Emri T."/>
            <person name="Fekete E."/>
            <person name="Flipphi M."/>
            <person name="Freyberg S."/>
            <person name="Gallo A."/>
            <person name="Gournas C."/>
            <person name="Habgood R."/>
            <person name="Hainaut M."/>
            <person name="Harispe M.L."/>
            <person name="Henrissat B."/>
            <person name="Hilden K.S."/>
            <person name="Hope R."/>
            <person name="Hossain A."/>
            <person name="Karabika E."/>
            <person name="Karaffa L."/>
            <person name="Karanyi Z."/>
            <person name="Krasevec N."/>
            <person name="Kuo A."/>
            <person name="Kusch H."/>
            <person name="LaButti K."/>
            <person name="Lagendijk E.L."/>
            <person name="Lapidus A."/>
            <person name="Levasseur A."/>
            <person name="Lindquist E."/>
            <person name="Lipzen A."/>
            <person name="Logrieco A.F."/>
            <person name="MacCabe A."/>
            <person name="Maekelae M.R."/>
            <person name="Malavazi I."/>
            <person name="Melin P."/>
            <person name="Meyer V."/>
            <person name="Mielnichuk N."/>
            <person name="Miskei M."/>
            <person name="Molnar A.P."/>
            <person name="Mule G."/>
            <person name="Ngan C.Y."/>
            <person name="Orejas M."/>
            <person name="Orosz E."/>
            <person name="Ouedraogo J.P."/>
            <person name="Overkamp K.M."/>
            <person name="Park H.-S."/>
            <person name="Perrone G."/>
            <person name="Piumi F."/>
            <person name="Punt P.J."/>
            <person name="Ram A.F."/>
            <person name="Ramon A."/>
            <person name="Rauscher S."/>
            <person name="Record E."/>
            <person name="Riano-Pachon D.M."/>
            <person name="Robert V."/>
            <person name="Roehrig J."/>
            <person name="Ruller R."/>
            <person name="Salamov A."/>
            <person name="Salih N.S."/>
            <person name="Samson R.A."/>
            <person name="Sandor E."/>
            <person name="Sanguinetti M."/>
            <person name="Schuetze T."/>
            <person name="Sepcic K."/>
            <person name="Shelest E."/>
            <person name="Sherlock G."/>
            <person name="Sophianopoulou V."/>
            <person name="Squina F.M."/>
            <person name="Sun H."/>
            <person name="Susca A."/>
            <person name="Todd R.B."/>
            <person name="Tsang A."/>
            <person name="Unkles S.E."/>
            <person name="van de Wiele N."/>
            <person name="van Rossen-Uffink D."/>
            <person name="Oliveira J.V."/>
            <person name="Vesth T.C."/>
            <person name="Visser J."/>
            <person name="Yu J.-H."/>
            <person name="Zhou M."/>
            <person name="Andersen M.R."/>
            <person name="Archer D.B."/>
            <person name="Baker S.E."/>
            <person name="Benoit I."/>
            <person name="Brakhage A.A."/>
            <person name="Braus G.H."/>
            <person name="Fischer R."/>
            <person name="Frisvad J.C."/>
            <person name="Goldman G.H."/>
            <person name="Houbraken J."/>
            <person name="Oakley B."/>
            <person name="Pocsi I."/>
            <person name="Scazzocchio C."/>
            <person name="Seiboth B."/>
            <person name="vanKuyk P.A."/>
            <person name="Wortman J."/>
            <person name="Dyer P.S."/>
            <person name="Grigoriev I.V."/>
        </authorList>
    </citation>
    <scope>NUCLEOTIDE SEQUENCE [LARGE SCALE GENOMIC DNA]</scope>
    <source>
        <strain evidence="7">CBS 506.65</strain>
    </source>
</reference>
<dbReference type="InterPro" id="IPR036864">
    <property type="entry name" value="Zn2-C6_fun-type_DNA-bd_sf"/>
</dbReference>
<evidence type="ECO:0000256" key="1">
    <source>
        <dbReference type="ARBA" id="ARBA00023015"/>
    </source>
</evidence>
<dbReference type="EMBL" id="KV878359">
    <property type="protein sequence ID" value="OJJ42449.1"/>
    <property type="molecule type" value="Genomic_DNA"/>
</dbReference>
<dbReference type="STRING" id="1073090.A0A1L9S5N3"/>
<dbReference type="Pfam" id="PF00172">
    <property type="entry name" value="Zn_clus"/>
    <property type="match status" value="1"/>
</dbReference>
<feature type="domain" description="Zn(2)-C6 fungal-type" evidence="5">
    <location>
        <begin position="5"/>
        <end position="50"/>
    </location>
</feature>
<dbReference type="InterPro" id="IPR001138">
    <property type="entry name" value="Zn2Cys6_DnaBD"/>
</dbReference>
<keyword evidence="1" id="KW-0805">Transcription regulation</keyword>
<accession>A0A1L9S5N3</accession>
<dbReference type="GO" id="GO:0000981">
    <property type="term" value="F:DNA-binding transcription factor activity, RNA polymerase II-specific"/>
    <property type="evidence" value="ECO:0007669"/>
    <property type="project" value="InterPro"/>
</dbReference>
<dbReference type="PANTHER" id="PTHR38791:SF5">
    <property type="entry name" value="TRANSCRIPTION FACTOR DBAG-RELATED"/>
    <property type="match status" value="1"/>
</dbReference>